<feature type="compositionally biased region" description="Basic residues" evidence="1">
    <location>
        <begin position="34"/>
        <end position="44"/>
    </location>
</feature>
<name>A0ABP9G7P0_9ACTN</name>
<reference evidence="3" key="1">
    <citation type="journal article" date="2019" name="Int. J. Syst. Evol. Microbiol.">
        <title>The Global Catalogue of Microorganisms (GCM) 10K type strain sequencing project: providing services to taxonomists for standard genome sequencing and annotation.</title>
        <authorList>
            <consortium name="The Broad Institute Genomics Platform"/>
            <consortium name="The Broad Institute Genome Sequencing Center for Infectious Disease"/>
            <person name="Wu L."/>
            <person name="Ma J."/>
        </authorList>
    </citation>
    <scope>NUCLEOTIDE SEQUENCE [LARGE SCALE GENOMIC DNA]</scope>
    <source>
        <strain evidence="3">JCM 18123</strain>
    </source>
</reference>
<accession>A0ABP9G7P0</accession>
<gene>
    <name evidence="2" type="ORF">GCM10023224_03840</name>
</gene>
<comment type="caution">
    <text evidence="2">The sequence shown here is derived from an EMBL/GenBank/DDBJ whole genome shotgun (WGS) entry which is preliminary data.</text>
</comment>
<dbReference type="EMBL" id="BAABIK010000001">
    <property type="protein sequence ID" value="GAA4927959.1"/>
    <property type="molecule type" value="Genomic_DNA"/>
</dbReference>
<evidence type="ECO:0000313" key="2">
    <source>
        <dbReference type="EMBL" id="GAA4927959.1"/>
    </source>
</evidence>
<evidence type="ECO:0000256" key="1">
    <source>
        <dbReference type="SAM" id="MobiDB-lite"/>
    </source>
</evidence>
<feature type="region of interest" description="Disordered" evidence="1">
    <location>
        <begin position="1"/>
        <end position="44"/>
    </location>
</feature>
<proteinExistence type="predicted"/>
<organism evidence="2 3">
    <name type="scientific">Streptomonospora halophila</name>
    <dbReference type="NCBI Taxonomy" id="427369"/>
    <lineage>
        <taxon>Bacteria</taxon>
        <taxon>Bacillati</taxon>
        <taxon>Actinomycetota</taxon>
        <taxon>Actinomycetes</taxon>
        <taxon>Streptosporangiales</taxon>
        <taxon>Nocardiopsidaceae</taxon>
        <taxon>Streptomonospora</taxon>
    </lineage>
</organism>
<dbReference type="Proteomes" id="UP001499993">
    <property type="component" value="Unassembled WGS sequence"/>
</dbReference>
<sequence length="69" mass="7064">MTAAGRVPPPAPAGMDAGPQRCLSGGMGPGTAGRSRHRPRRRNARATTLLWTAVAGIAAADALLDRLAF</sequence>
<evidence type="ECO:0000313" key="3">
    <source>
        <dbReference type="Proteomes" id="UP001499993"/>
    </source>
</evidence>
<keyword evidence="3" id="KW-1185">Reference proteome</keyword>
<protein>
    <submittedName>
        <fullName evidence="2">Uncharacterized protein</fullName>
    </submittedName>
</protein>